<dbReference type="RefSeq" id="WP_019168878.1">
    <property type="nucleotide sequence ID" value="NZ_CAIB01000177.1"/>
</dbReference>
<dbReference type="STRING" id="1141106.GCA_000308095_00874"/>
<dbReference type="InterPro" id="IPR038765">
    <property type="entry name" value="Papain-like_cys_pep_sf"/>
</dbReference>
<feature type="domain" description="Peptidase C51" evidence="2">
    <location>
        <begin position="217"/>
        <end position="344"/>
    </location>
</feature>
<dbReference type="AlphaFoldDB" id="A0A380G5H3"/>
<name>A0A380G5H3_STAIN</name>
<keyword evidence="1" id="KW-0472">Membrane</keyword>
<dbReference type="PROSITE" id="PS50911">
    <property type="entry name" value="CHAP"/>
    <property type="match status" value="1"/>
</dbReference>
<dbReference type="Proteomes" id="UP000255549">
    <property type="component" value="Unassembled WGS sequence"/>
</dbReference>
<dbReference type="OrthoDB" id="9813368at2"/>
<keyword evidence="1" id="KW-1133">Transmembrane helix</keyword>
<dbReference type="Gene3D" id="3.90.1720.10">
    <property type="entry name" value="endopeptidase domain like (from Nostoc punctiforme)"/>
    <property type="match status" value="1"/>
</dbReference>
<evidence type="ECO:0000256" key="1">
    <source>
        <dbReference type="SAM" id="Phobius"/>
    </source>
</evidence>
<organism evidence="3 4">
    <name type="scientific">Staphylococcus intermedius NCTC 11048</name>
    <dbReference type="NCBI Taxonomy" id="1141106"/>
    <lineage>
        <taxon>Bacteria</taxon>
        <taxon>Bacillati</taxon>
        <taxon>Bacillota</taxon>
        <taxon>Bacilli</taxon>
        <taxon>Bacillales</taxon>
        <taxon>Staphylococcaceae</taxon>
        <taxon>Staphylococcus</taxon>
        <taxon>Staphylococcus intermedius group</taxon>
    </lineage>
</organism>
<reference evidence="3 4" key="1">
    <citation type="submission" date="2018-06" db="EMBL/GenBank/DDBJ databases">
        <authorList>
            <consortium name="Pathogen Informatics"/>
            <person name="Doyle S."/>
        </authorList>
    </citation>
    <scope>NUCLEOTIDE SEQUENCE [LARGE SCALE GENOMIC DNA]</scope>
    <source>
        <strain evidence="4">NCTC 11048</strain>
    </source>
</reference>
<evidence type="ECO:0000313" key="4">
    <source>
        <dbReference type="Proteomes" id="UP000255549"/>
    </source>
</evidence>
<dbReference type="SUPFAM" id="SSF54001">
    <property type="entry name" value="Cysteine proteinases"/>
    <property type="match status" value="1"/>
</dbReference>
<dbReference type="InterPro" id="IPR007921">
    <property type="entry name" value="CHAP_dom"/>
</dbReference>
<sequence>MASKKEIAKKVIGSTSIGMKLKLIKAIIIFVVVALLLLPVLMMIILAPSLKEDVDDAGCTVAGGNVEKSGIEVFEQNAKGGALEGKTKKIVEIAKENKIPVNLFMAIIASESQWGKGANATRQNNPLSVMGTKSIHDSTYPTIEKGLEDGAKNLYELYIKEGLDTPKKIGPKYAPEGASNDPNNMNARWIPTVEKIMKELGGSKAKTTCDNGKGKAIDFNGKIPKWSNSNPGKGNLYTAGQCTWYAYGIRQKMGKPISTFWFHAQFWNDRAKAEGYKVNNKPAVGALMIAEPGAAGAPPVTGHVAVVIDVKDKNTFVVTEMNIKGEYQVSQRELTVQDGLSFIHDKE</sequence>
<accession>A0A380G5H3</accession>
<evidence type="ECO:0000313" key="3">
    <source>
        <dbReference type="EMBL" id="SUM45590.1"/>
    </source>
</evidence>
<keyword evidence="4" id="KW-1185">Reference proteome</keyword>
<keyword evidence="1" id="KW-0812">Transmembrane</keyword>
<feature type="transmembrane region" description="Helical" evidence="1">
    <location>
        <begin position="26"/>
        <end position="47"/>
    </location>
</feature>
<dbReference type="Pfam" id="PF05257">
    <property type="entry name" value="CHAP"/>
    <property type="match status" value="1"/>
</dbReference>
<protein>
    <submittedName>
        <fullName evidence="3">Putative TraG protein</fullName>
    </submittedName>
</protein>
<dbReference type="EMBL" id="UHDP01000003">
    <property type="protein sequence ID" value="SUM45590.1"/>
    <property type="molecule type" value="Genomic_DNA"/>
</dbReference>
<evidence type="ECO:0000259" key="2">
    <source>
        <dbReference type="PROSITE" id="PS50911"/>
    </source>
</evidence>
<gene>
    <name evidence="3" type="ORF">NCTC11048_00575</name>
</gene>
<proteinExistence type="predicted"/>